<dbReference type="Gene3D" id="2.170.130.10">
    <property type="entry name" value="TonB-dependent receptor, plug domain"/>
    <property type="match status" value="1"/>
</dbReference>
<dbReference type="Pfam" id="PF13715">
    <property type="entry name" value="CarbopepD_reg_2"/>
    <property type="match status" value="1"/>
</dbReference>
<dbReference type="InterPro" id="IPR012910">
    <property type="entry name" value="Plug_dom"/>
</dbReference>
<dbReference type="InterPro" id="IPR023996">
    <property type="entry name" value="TonB-dep_OMP_SusC/RagA"/>
</dbReference>
<dbReference type="SUPFAM" id="SSF56935">
    <property type="entry name" value="Porins"/>
    <property type="match status" value="1"/>
</dbReference>
<feature type="domain" description="TonB-dependent receptor plug" evidence="1">
    <location>
        <begin position="115"/>
        <end position="207"/>
    </location>
</feature>
<dbReference type="SUPFAM" id="SSF49464">
    <property type="entry name" value="Carboxypeptidase regulatory domain-like"/>
    <property type="match status" value="1"/>
</dbReference>
<dbReference type="NCBIfam" id="TIGR04057">
    <property type="entry name" value="SusC_RagA_signa"/>
    <property type="match status" value="1"/>
</dbReference>
<dbReference type="AlphaFoldDB" id="A0A7G1HSY6"/>
<dbReference type="Gene3D" id="2.60.40.1120">
    <property type="entry name" value="Carboxypeptidase-like, regulatory domain"/>
    <property type="match status" value="1"/>
</dbReference>
<reference evidence="3" key="1">
    <citation type="submission" date="2020-07" db="EMBL/GenBank/DDBJ databases">
        <title>Complete genome sequencing of Coprobacter sp. strain 2CBH44.</title>
        <authorList>
            <person name="Sakamoto M."/>
            <person name="Murakami T."/>
            <person name="Mori H."/>
        </authorList>
    </citation>
    <scope>NUCLEOTIDE SEQUENCE [LARGE SCALE GENOMIC DNA]</scope>
    <source>
        <strain evidence="3">2CBH44</strain>
    </source>
</reference>
<dbReference type="EMBL" id="AP023322">
    <property type="protein sequence ID" value="BCI61852.1"/>
    <property type="molecule type" value="Genomic_DNA"/>
</dbReference>
<dbReference type="Proteomes" id="UP000594042">
    <property type="component" value="Chromosome"/>
</dbReference>
<evidence type="ECO:0000313" key="3">
    <source>
        <dbReference type="Proteomes" id="UP000594042"/>
    </source>
</evidence>
<organism evidence="2 3">
    <name type="scientific">Coprobacter secundus subsp. similis</name>
    <dbReference type="NCBI Taxonomy" id="2751153"/>
    <lineage>
        <taxon>Bacteria</taxon>
        <taxon>Pseudomonadati</taxon>
        <taxon>Bacteroidota</taxon>
        <taxon>Bacteroidia</taxon>
        <taxon>Bacteroidales</taxon>
        <taxon>Barnesiellaceae</taxon>
        <taxon>Coprobacter</taxon>
    </lineage>
</organism>
<sequence length="993" mass="111398">MIVVAACSLAGVGEAASQTKHLAGVVRDEAGNPVPGVSVKILDSWQYVITDSEGRFYINTDKADGKLSFSCIGYKNEILPITENSDMEVKMLPDASCSDEMLDIALDRTEPRFSYTGSMSTVKSREIELWQSKGLTETLQGKLAGYHDGHIRGLSSMNGEAILIVLDGVPAPTLDLNSLDPRSIESVSILKDAAAKALYGPLGAQGVILVTTKKGRPGKTQVNVNLNFALEMPTVKADMLDSYQYAVLRNQALANDGLQPVYSPDDITAFADGTGIDNDWRKIFLKDMRTSQRYNIELSGGNERVRYYVNGGYARTEGMYKVDWKEKYNPANFENRFTLVSNIDIDLFSFMTAFLNTNMRIYRNNETRGGDIINKIYTTPNTIEGPLVDGKIVTTENFSDPIYGSINYKGVNQETATDVNADFGLNLDLSALTKGLSLKGIVGYHSYYTGIRNGEYDYARYVRNEEGELVLFGTNVEKALSWSKSASTVYFMNFQGMLEYNRTFGVHSVDAFLNYLAEDRLGDSTSAGWLLPFRRIQLGGHAKYGYDGRYFLQFDFTHAGSEQMRKGNQFHFSPTVSGAWVVSNEEFMKNQSVLDFLKFRLSFGALQYDNLWNFSSRYLYADDIRDMGGSGLIGSIFTNFLVTEGALGNPDIKWEKSYQQNYGVDMTLFNSLSLSVDYWRTQQRGVLCQSDLTPALSGFTGDKLPYTNVGKVQNQGVDIEVGYSKKWNSGFEIGVTGDFAWNKNEIIDANDLNYSSIGYYYPFRKTGYSIGQKFGYLIDYSNGNGFFNSRQEIADRKLVYQDVTPRVGDFIYRDLNSDGLIDERDKAPLDGVKTMPSFMAGASVQMKYKNFDLYIQLQGETGRNAFYDGLGVFENQAQGVYLDIHRNAWTPERYAAGEKIEYPALTSTTSSSLLANEFFVSKANYLRLKNVTLGYSLPDKIVKKMKMNQFRIYITGQNLLSMTDLKFKGFDPESKSIDSFVYRMFNFGLNINF</sequence>
<evidence type="ECO:0000313" key="2">
    <source>
        <dbReference type="EMBL" id="BCI61852.1"/>
    </source>
</evidence>
<dbReference type="InterPro" id="IPR037066">
    <property type="entry name" value="Plug_dom_sf"/>
</dbReference>
<protein>
    <submittedName>
        <fullName evidence="2">SusC/RagA family TonB-linked outer membrane protein</fullName>
    </submittedName>
</protein>
<dbReference type="KEGG" id="copr:Cop2CBH44_02050"/>
<name>A0A7G1HSY6_9BACT</name>
<proteinExistence type="predicted"/>
<dbReference type="Pfam" id="PF07715">
    <property type="entry name" value="Plug"/>
    <property type="match status" value="1"/>
</dbReference>
<accession>A0A7G1HSY6</accession>
<dbReference type="NCBIfam" id="TIGR04056">
    <property type="entry name" value="OMP_RagA_SusC"/>
    <property type="match status" value="1"/>
</dbReference>
<evidence type="ECO:0000259" key="1">
    <source>
        <dbReference type="Pfam" id="PF07715"/>
    </source>
</evidence>
<dbReference type="InterPro" id="IPR023997">
    <property type="entry name" value="TonB-dep_OMP_SusC/RagA_CS"/>
</dbReference>
<keyword evidence="3" id="KW-1185">Reference proteome</keyword>
<gene>
    <name evidence="2" type="ORF">Cop2CBH44_02050</name>
</gene>
<dbReference type="InterPro" id="IPR008969">
    <property type="entry name" value="CarboxyPept-like_regulatory"/>
</dbReference>